<proteinExistence type="predicted"/>
<name>X1C0R7_9ZZZZ</name>
<reference evidence="1" key="1">
    <citation type="journal article" date="2014" name="Front. Microbiol.">
        <title>High frequency of phylogenetically diverse reductive dehalogenase-homologous genes in deep subseafloor sedimentary metagenomes.</title>
        <authorList>
            <person name="Kawai M."/>
            <person name="Futagami T."/>
            <person name="Toyoda A."/>
            <person name="Takaki Y."/>
            <person name="Nishi S."/>
            <person name="Hori S."/>
            <person name="Arai W."/>
            <person name="Tsubouchi T."/>
            <person name="Morono Y."/>
            <person name="Uchiyama I."/>
            <person name="Ito T."/>
            <person name="Fujiyama A."/>
            <person name="Inagaki F."/>
            <person name="Takami H."/>
        </authorList>
    </citation>
    <scope>NUCLEOTIDE SEQUENCE</scope>
    <source>
        <strain evidence="1">Expedition CK06-06</strain>
    </source>
</reference>
<evidence type="ECO:0000313" key="1">
    <source>
        <dbReference type="EMBL" id="GAG77951.1"/>
    </source>
</evidence>
<gene>
    <name evidence="1" type="ORF">S01H4_23436</name>
</gene>
<accession>X1C0R7</accession>
<dbReference type="AlphaFoldDB" id="X1C0R7"/>
<feature type="non-terminal residue" evidence="1">
    <location>
        <position position="67"/>
    </location>
</feature>
<comment type="caution">
    <text evidence="1">The sequence shown here is derived from an EMBL/GenBank/DDBJ whole genome shotgun (WGS) entry which is preliminary data.</text>
</comment>
<organism evidence="1">
    <name type="scientific">marine sediment metagenome</name>
    <dbReference type="NCBI Taxonomy" id="412755"/>
    <lineage>
        <taxon>unclassified sequences</taxon>
        <taxon>metagenomes</taxon>
        <taxon>ecological metagenomes</taxon>
    </lineage>
</organism>
<sequence length="67" mass="7568">MSANINGDFNYFTDKVFSPHLIDTTNLTVAIYPTRASTSGSYTVYYSAIGYPERRYIEPSAIYNNNT</sequence>
<protein>
    <submittedName>
        <fullName evidence="1">Uncharacterized protein</fullName>
    </submittedName>
</protein>
<dbReference type="EMBL" id="BART01010873">
    <property type="protein sequence ID" value="GAG77951.1"/>
    <property type="molecule type" value="Genomic_DNA"/>
</dbReference>